<evidence type="ECO:0000256" key="1">
    <source>
        <dbReference type="ARBA" id="ARBA00022679"/>
    </source>
</evidence>
<dbReference type="InterPro" id="IPR001296">
    <property type="entry name" value="Glyco_trans_1"/>
</dbReference>
<organism evidence="3 4">
    <name type="scientific">Grimontia kaedaensis</name>
    <dbReference type="NCBI Taxonomy" id="2872157"/>
    <lineage>
        <taxon>Bacteria</taxon>
        <taxon>Pseudomonadati</taxon>
        <taxon>Pseudomonadota</taxon>
        <taxon>Gammaproteobacteria</taxon>
        <taxon>Vibrionales</taxon>
        <taxon>Vibrionaceae</taxon>
        <taxon>Grimontia</taxon>
    </lineage>
</organism>
<sequence>MQTKILINVNSIRAPLTGIGYYTLNIAKALLDKDVDVVAVKNGTFLDKTALLAMIDTFSRPESKLGEQGKLKALIIRLLQKLPGVYKIKKILVEKKAKRVLNKLSKQKYVYFEPSFIPLRYSGQTITTVHDLSFISHPEFHPKSRVEFLTSEMGQTIATSDHIVVDSDFILEEMHSKFPSSVNKSSTLYLGVEPAFRRYSKDDVDSVLEHFKLSHKNFILSVATLEPRKNLARLVEAYSKLPAAVRQDIPLVLAGGQGWKMQELLSSAQELVAANQIVFTGYLADQELKYLYSAARLFAYPSLYEGFGLPIVEAMASGTPVLTSSIGATAEVAGPNAVLVNPYNVDDIYKGLNKAISDTAQSEALACNAFKYVKMYDWNTTADRLLGIVKELA</sequence>
<keyword evidence="4" id="KW-1185">Reference proteome</keyword>
<accession>A0ABY4WUM3</accession>
<dbReference type="EMBL" id="CP082275">
    <property type="protein sequence ID" value="USH03271.1"/>
    <property type="molecule type" value="Genomic_DNA"/>
</dbReference>
<dbReference type="RefSeq" id="WP_251878116.1">
    <property type="nucleotide sequence ID" value="NZ_CP082275.1"/>
</dbReference>
<proteinExistence type="predicted"/>
<reference evidence="3" key="1">
    <citation type="submission" date="2021-08" db="EMBL/GenBank/DDBJ databases">
        <authorList>
            <person name="Sakaguchi M."/>
            <person name="Kikuchi T."/>
            <person name="Urbanczyk H."/>
        </authorList>
    </citation>
    <scope>NUCLEOTIDE SEQUENCE</scope>
    <source>
        <strain evidence="3">020920N</strain>
    </source>
</reference>
<dbReference type="SUPFAM" id="SSF53756">
    <property type="entry name" value="UDP-Glycosyltransferase/glycogen phosphorylase"/>
    <property type="match status" value="1"/>
</dbReference>
<gene>
    <name evidence="3" type="ORF">K6Q96_04435</name>
</gene>
<dbReference type="Gene3D" id="3.40.50.2000">
    <property type="entry name" value="Glycogen Phosphorylase B"/>
    <property type="match status" value="2"/>
</dbReference>
<feature type="domain" description="Glycosyl transferase family 1" evidence="2">
    <location>
        <begin position="214"/>
        <end position="370"/>
    </location>
</feature>
<protein>
    <submittedName>
        <fullName evidence="3">Glycosyltransferase family 4 protein</fullName>
    </submittedName>
</protein>
<keyword evidence="1" id="KW-0808">Transferase</keyword>
<dbReference type="Pfam" id="PF00534">
    <property type="entry name" value="Glycos_transf_1"/>
    <property type="match status" value="1"/>
</dbReference>
<evidence type="ECO:0000313" key="3">
    <source>
        <dbReference type="EMBL" id="USH03271.1"/>
    </source>
</evidence>
<dbReference type="PANTHER" id="PTHR46401">
    <property type="entry name" value="GLYCOSYLTRANSFERASE WBBK-RELATED"/>
    <property type="match status" value="1"/>
</dbReference>
<dbReference type="CDD" id="cd03809">
    <property type="entry name" value="GT4_MtfB-like"/>
    <property type="match status" value="1"/>
</dbReference>
<evidence type="ECO:0000259" key="2">
    <source>
        <dbReference type="Pfam" id="PF00534"/>
    </source>
</evidence>
<dbReference type="PANTHER" id="PTHR46401:SF2">
    <property type="entry name" value="GLYCOSYLTRANSFERASE WBBK-RELATED"/>
    <property type="match status" value="1"/>
</dbReference>
<name>A0ABY4WUM3_9GAMM</name>
<dbReference type="Proteomes" id="UP001056255">
    <property type="component" value="Chromosome I"/>
</dbReference>
<evidence type="ECO:0000313" key="4">
    <source>
        <dbReference type="Proteomes" id="UP001056255"/>
    </source>
</evidence>